<dbReference type="EMBL" id="JASCZI010091902">
    <property type="protein sequence ID" value="MED6151450.1"/>
    <property type="molecule type" value="Genomic_DNA"/>
</dbReference>
<gene>
    <name evidence="2" type="ORF">PIB30_082705</name>
</gene>
<proteinExistence type="predicted"/>
<evidence type="ECO:0000256" key="1">
    <source>
        <dbReference type="SAM" id="MobiDB-lite"/>
    </source>
</evidence>
<name>A0ABU6TSP0_9FABA</name>
<dbReference type="Proteomes" id="UP001341840">
    <property type="component" value="Unassembled WGS sequence"/>
</dbReference>
<sequence>SVGLQEGRTISVSLRNGGRLDLQGHFNAQVSGVCECDTICYYLSKISGCGYLTDKIVTSVATITNNNSNNTLSSHLLRLSHLPSTNYLPPSGKTYCHFNRDIPFGFSTTLQSSPSQESGCWSSADPNMGRPRQILNPESGSPILLRSKHFCSIALWAKMDLSPTRGGPPVTPNHSSSKALLGFRQVASVTSKSSTSAQPQRPPDPSSSDTLGLVQSLKHLSIPVPHLVRGLRYLRNIGTVCGDTHSALAMADHQQEFTNTNPPPVAGREKVPPKTSNQPWNTGRGDMEDEDEANVTGDEENAINSGNQVGPKIGTSVRRYPILQYLIPRKANWYLSSP</sequence>
<reference evidence="2 3" key="1">
    <citation type="journal article" date="2023" name="Plants (Basel)">
        <title>Bridging the Gap: Combining Genomics and Transcriptomics Approaches to Understand Stylosanthes scabra, an Orphan Legume from the Brazilian Caatinga.</title>
        <authorList>
            <person name="Ferreira-Neto J.R.C."/>
            <person name="da Silva M.D."/>
            <person name="Binneck E."/>
            <person name="de Melo N.F."/>
            <person name="da Silva R.H."/>
            <person name="de Melo A.L.T.M."/>
            <person name="Pandolfi V."/>
            <person name="Bustamante F.O."/>
            <person name="Brasileiro-Vidal A.C."/>
            <person name="Benko-Iseppon A.M."/>
        </authorList>
    </citation>
    <scope>NUCLEOTIDE SEQUENCE [LARGE SCALE GENOMIC DNA]</scope>
    <source>
        <tissue evidence="2">Leaves</tissue>
    </source>
</reference>
<feature type="non-terminal residue" evidence="2">
    <location>
        <position position="1"/>
    </location>
</feature>
<organism evidence="2 3">
    <name type="scientific">Stylosanthes scabra</name>
    <dbReference type="NCBI Taxonomy" id="79078"/>
    <lineage>
        <taxon>Eukaryota</taxon>
        <taxon>Viridiplantae</taxon>
        <taxon>Streptophyta</taxon>
        <taxon>Embryophyta</taxon>
        <taxon>Tracheophyta</taxon>
        <taxon>Spermatophyta</taxon>
        <taxon>Magnoliopsida</taxon>
        <taxon>eudicotyledons</taxon>
        <taxon>Gunneridae</taxon>
        <taxon>Pentapetalae</taxon>
        <taxon>rosids</taxon>
        <taxon>fabids</taxon>
        <taxon>Fabales</taxon>
        <taxon>Fabaceae</taxon>
        <taxon>Papilionoideae</taxon>
        <taxon>50 kb inversion clade</taxon>
        <taxon>dalbergioids sensu lato</taxon>
        <taxon>Dalbergieae</taxon>
        <taxon>Pterocarpus clade</taxon>
        <taxon>Stylosanthes</taxon>
    </lineage>
</organism>
<comment type="caution">
    <text evidence="2">The sequence shown here is derived from an EMBL/GenBank/DDBJ whole genome shotgun (WGS) entry which is preliminary data.</text>
</comment>
<feature type="compositionally biased region" description="Acidic residues" evidence="1">
    <location>
        <begin position="287"/>
        <end position="301"/>
    </location>
</feature>
<protein>
    <submittedName>
        <fullName evidence="2">Uncharacterized protein</fullName>
    </submittedName>
</protein>
<feature type="region of interest" description="Disordered" evidence="1">
    <location>
        <begin position="187"/>
        <end position="211"/>
    </location>
</feature>
<feature type="region of interest" description="Disordered" evidence="1">
    <location>
        <begin position="256"/>
        <end position="313"/>
    </location>
</feature>
<accession>A0ABU6TSP0</accession>
<feature type="compositionally biased region" description="Low complexity" evidence="1">
    <location>
        <begin position="187"/>
        <end position="198"/>
    </location>
</feature>
<evidence type="ECO:0000313" key="2">
    <source>
        <dbReference type="EMBL" id="MED6151450.1"/>
    </source>
</evidence>
<keyword evidence="3" id="KW-1185">Reference proteome</keyword>
<evidence type="ECO:0000313" key="3">
    <source>
        <dbReference type="Proteomes" id="UP001341840"/>
    </source>
</evidence>